<comment type="similarity">
    <text evidence="1 8 9">Belongs to the class-I aminoacyl-tRNA synthetase family.</text>
</comment>
<comment type="catalytic activity">
    <reaction evidence="7 8">
        <text>tRNA(Trp) + L-tryptophan + ATP = L-tryptophyl-tRNA(Trp) + AMP + diphosphate + H(+)</text>
        <dbReference type="Rhea" id="RHEA:24080"/>
        <dbReference type="Rhea" id="RHEA-COMP:9671"/>
        <dbReference type="Rhea" id="RHEA-COMP:9705"/>
        <dbReference type="ChEBI" id="CHEBI:15378"/>
        <dbReference type="ChEBI" id="CHEBI:30616"/>
        <dbReference type="ChEBI" id="CHEBI:33019"/>
        <dbReference type="ChEBI" id="CHEBI:57912"/>
        <dbReference type="ChEBI" id="CHEBI:78442"/>
        <dbReference type="ChEBI" id="CHEBI:78535"/>
        <dbReference type="ChEBI" id="CHEBI:456215"/>
        <dbReference type="EC" id="6.1.1.2"/>
    </reaction>
</comment>
<dbReference type="SUPFAM" id="SSF52374">
    <property type="entry name" value="Nucleotidylyl transferase"/>
    <property type="match status" value="1"/>
</dbReference>
<comment type="caution">
    <text evidence="10">The sequence shown here is derived from an EMBL/GenBank/DDBJ whole genome shotgun (WGS) entry which is preliminary data.</text>
</comment>
<keyword evidence="6 8" id="KW-0030">Aminoacyl-tRNA synthetase</keyword>
<dbReference type="GO" id="GO:0004830">
    <property type="term" value="F:tryptophan-tRNA ligase activity"/>
    <property type="evidence" value="ECO:0007669"/>
    <property type="project" value="UniProtKB-UniRule"/>
</dbReference>
<evidence type="ECO:0000256" key="6">
    <source>
        <dbReference type="ARBA" id="ARBA00023146"/>
    </source>
</evidence>
<keyword evidence="2 8" id="KW-0436">Ligase</keyword>
<dbReference type="FunFam" id="1.10.240.10:FF:000005">
    <property type="entry name" value="Tryptophan--tRNA ligase"/>
    <property type="match status" value="1"/>
</dbReference>
<dbReference type="Pfam" id="PF00579">
    <property type="entry name" value="tRNA-synt_1b"/>
    <property type="match status" value="1"/>
</dbReference>
<dbReference type="PROSITE" id="PS00178">
    <property type="entry name" value="AA_TRNA_LIGASE_I"/>
    <property type="match status" value="1"/>
</dbReference>
<dbReference type="NCBIfam" id="TIGR00233">
    <property type="entry name" value="trpS"/>
    <property type="match status" value="1"/>
</dbReference>
<evidence type="ECO:0000256" key="5">
    <source>
        <dbReference type="ARBA" id="ARBA00022917"/>
    </source>
</evidence>
<dbReference type="GO" id="GO:0006436">
    <property type="term" value="P:tryptophanyl-tRNA aminoacylation"/>
    <property type="evidence" value="ECO:0007669"/>
    <property type="project" value="UniProtKB-UniRule"/>
</dbReference>
<comment type="subunit">
    <text evidence="8">Homodimer.</text>
</comment>
<dbReference type="STRING" id="1802363.A2682_02805"/>
<dbReference type="AlphaFoldDB" id="A0A1G2PL37"/>
<dbReference type="InterPro" id="IPR014729">
    <property type="entry name" value="Rossmann-like_a/b/a_fold"/>
</dbReference>
<evidence type="ECO:0000313" key="11">
    <source>
        <dbReference type="Proteomes" id="UP000178690"/>
    </source>
</evidence>
<comment type="subcellular location">
    <subcellularLocation>
        <location evidence="8">Cytoplasm</location>
    </subcellularLocation>
</comment>
<proteinExistence type="inferred from homology"/>
<dbReference type="InterPro" id="IPR050203">
    <property type="entry name" value="Trp-tRNA_synthetase"/>
</dbReference>
<dbReference type="HAMAP" id="MF_00140_B">
    <property type="entry name" value="Trp_tRNA_synth_B"/>
    <property type="match status" value="1"/>
</dbReference>
<evidence type="ECO:0000256" key="2">
    <source>
        <dbReference type="ARBA" id="ARBA00022598"/>
    </source>
</evidence>
<dbReference type="EMBL" id="MHST01000021">
    <property type="protein sequence ID" value="OHA48342.1"/>
    <property type="molecule type" value="Genomic_DNA"/>
</dbReference>
<feature type="binding site" evidence="8">
    <location>
        <begin position="147"/>
        <end position="149"/>
    </location>
    <ligand>
        <name>ATP</name>
        <dbReference type="ChEBI" id="CHEBI:30616"/>
    </ligand>
</feature>
<dbReference type="PANTHER" id="PTHR43766:SF1">
    <property type="entry name" value="TRYPTOPHAN--TRNA LIGASE, MITOCHONDRIAL"/>
    <property type="match status" value="1"/>
</dbReference>
<protein>
    <recommendedName>
        <fullName evidence="8">Tryptophan--tRNA ligase</fullName>
        <ecNumber evidence="8">6.1.1.2</ecNumber>
    </recommendedName>
    <alternativeName>
        <fullName evidence="8">Tryptophanyl-tRNA synthetase</fullName>
        <shortName evidence="8">TrpRS</shortName>
    </alternativeName>
</protein>
<feature type="binding site" evidence="8">
    <location>
        <begin position="196"/>
        <end position="200"/>
    </location>
    <ligand>
        <name>ATP</name>
        <dbReference type="ChEBI" id="CHEBI:30616"/>
    </ligand>
</feature>
<feature type="short sequence motif" description="'KMSKS' region" evidence="8">
    <location>
        <begin position="196"/>
        <end position="200"/>
    </location>
</feature>
<dbReference type="EC" id="6.1.1.2" evidence="8"/>
<dbReference type="PRINTS" id="PR01039">
    <property type="entry name" value="TRNASYNTHTRP"/>
</dbReference>
<evidence type="ECO:0000256" key="8">
    <source>
        <dbReference type="HAMAP-Rule" id="MF_00140"/>
    </source>
</evidence>
<evidence type="ECO:0000256" key="1">
    <source>
        <dbReference type="ARBA" id="ARBA00005594"/>
    </source>
</evidence>
<dbReference type="Gene3D" id="3.40.50.620">
    <property type="entry name" value="HUPs"/>
    <property type="match status" value="1"/>
</dbReference>
<dbReference type="InterPro" id="IPR024109">
    <property type="entry name" value="Trp-tRNA-ligase_bac-type"/>
</dbReference>
<keyword evidence="4 8" id="KW-0067">ATP-binding</keyword>
<keyword evidence="8" id="KW-0963">Cytoplasm</keyword>
<dbReference type="InterPro" id="IPR002305">
    <property type="entry name" value="aa-tRNA-synth_Ic"/>
</dbReference>
<feature type="short sequence motif" description="'HIGH' region" evidence="8">
    <location>
        <begin position="10"/>
        <end position="18"/>
    </location>
</feature>
<feature type="binding site" evidence="8">
    <location>
        <begin position="17"/>
        <end position="18"/>
    </location>
    <ligand>
        <name>ATP</name>
        <dbReference type="ChEBI" id="CHEBI:30616"/>
    </ligand>
</feature>
<name>A0A1G2PL37_TERXR</name>
<dbReference type="CDD" id="cd00806">
    <property type="entry name" value="TrpRS_core"/>
    <property type="match status" value="1"/>
</dbReference>
<feature type="binding site" evidence="8">
    <location>
        <begin position="9"/>
        <end position="11"/>
    </location>
    <ligand>
        <name>ATP</name>
        <dbReference type="ChEBI" id="CHEBI:30616"/>
    </ligand>
</feature>
<feature type="binding site" evidence="8">
    <location>
        <position position="135"/>
    </location>
    <ligand>
        <name>L-tryptophan</name>
        <dbReference type="ChEBI" id="CHEBI:57912"/>
    </ligand>
</feature>
<evidence type="ECO:0000313" key="10">
    <source>
        <dbReference type="EMBL" id="OHA48342.1"/>
    </source>
</evidence>
<feature type="binding site" evidence="8">
    <location>
        <position position="187"/>
    </location>
    <ligand>
        <name>ATP</name>
        <dbReference type="ChEBI" id="CHEBI:30616"/>
    </ligand>
</feature>
<evidence type="ECO:0000256" key="4">
    <source>
        <dbReference type="ARBA" id="ARBA00022840"/>
    </source>
</evidence>
<organism evidence="10 11">
    <name type="scientific">Terrybacteria sp. (strain RIFCSPHIGHO2_01_FULL_58_15)</name>
    <dbReference type="NCBI Taxonomy" id="1802363"/>
    <lineage>
        <taxon>Bacteria</taxon>
        <taxon>Candidatus Terryibacteriota</taxon>
    </lineage>
</organism>
<sequence>MMRIVSGIQPSGELHIGNYLGALRQFTALQDEHECFFFLADLHALTELPAPETLRDRVVATAIDYLAVGLDPQKATLFLQSDVPAHAELMWLLATLTPVGDLERMTQYKEKARDAKKRRLVNAGLLTYPILMAADILLYRAEAVPVGEDQLQHLELARRIAHRFNDRFPPPLFPEPNALMQKKGARIMSLADPRKKMSKSHGPETYIGIFDSPDSIRKKIQKAVTDSGTTVSYDPRRKPALANLLTLYALFAEEELRESAQRFSHSGYAIFKQALTELLIQKLSPFRERRQTLAQSPPHIRAVLERGAERALAVSQETLREARTRMGIA</sequence>
<evidence type="ECO:0000256" key="7">
    <source>
        <dbReference type="ARBA" id="ARBA00049929"/>
    </source>
</evidence>
<dbReference type="PANTHER" id="PTHR43766">
    <property type="entry name" value="TRYPTOPHAN--TRNA LIGASE, MITOCHONDRIAL"/>
    <property type="match status" value="1"/>
</dbReference>
<gene>
    <name evidence="8" type="primary">trpS</name>
    <name evidence="10" type="ORF">A2682_02805</name>
</gene>
<dbReference type="GO" id="GO:0005524">
    <property type="term" value="F:ATP binding"/>
    <property type="evidence" value="ECO:0007669"/>
    <property type="project" value="UniProtKB-UniRule"/>
</dbReference>
<reference evidence="10 11" key="1">
    <citation type="journal article" date="2016" name="Nat. Commun.">
        <title>Thousands of microbial genomes shed light on interconnected biogeochemical processes in an aquifer system.</title>
        <authorList>
            <person name="Anantharaman K."/>
            <person name="Brown C.T."/>
            <person name="Hug L.A."/>
            <person name="Sharon I."/>
            <person name="Castelle C.J."/>
            <person name="Probst A.J."/>
            <person name="Thomas B.C."/>
            <person name="Singh A."/>
            <person name="Wilkins M.J."/>
            <person name="Karaoz U."/>
            <person name="Brodie E.L."/>
            <person name="Williams K.H."/>
            <person name="Hubbard S.S."/>
            <person name="Banfield J.F."/>
        </authorList>
    </citation>
    <scope>NUCLEOTIDE SEQUENCE [LARGE SCALE GENOMIC DNA]</scope>
    <source>
        <strain evidence="11">RIFCSPHIGHO2_01_FULL_58_15</strain>
    </source>
</reference>
<dbReference type="GO" id="GO:0005829">
    <property type="term" value="C:cytosol"/>
    <property type="evidence" value="ECO:0007669"/>
    <property type="project" value="TreeGrafter"/>
</dbReference>
<dbReference type="Proteomes" id="UP000178690">
    <property type="component" value="Unassembled WGS sequence"/>
</dbReference>
<keyword evidence="5 8" id="KW-0648">Protein biosynthesis</keyword>
<evidence type="ECO:0000256" key="3">
    <source>
        <dbReference type="ARBA" id="ARBA00022741"/>
    </source>
</evidence>
<dbReference type="InterPro" id="IPR002306">
    <property type="entry name" value="Trp-tRNA-ligase"/>
</dbReference>
<keyword evidence="3 8" id="KW-0547">Nucleotide-binding</keyword>
<dbReference type="Gene3D" id="1.10.240.10">
    <property type="entry name" value="Tyrosyl-Transfer RNA Synthetase"/>
    <property type="match status" value="1"/>
</dbReference>
<dbReference type="InterPro" id="IPR001412">
    <property type="entry name" value="aa-tRNA-synth_I_CS"/>
</dbReference>
<evidence type="ECO:0000256" key="9">
    <source>
        <dbReference type="RuleBase" id="RU363036"/>
    </source>
</evidence>
<accession>A0A1G2PL37</accession>
<comment type="function">
    <text evidence="8">Catalyzes the attachment of tryptophan to tRNA(Trp).</text>
</comment>